<gene>
    <name evidence="1" type="ORF">HPB47_002809</name>
</gene>
<dbReference type="Proteomes" id="UP000805193">
    <property type="component" value="Unassembled WGS sequence"/>
</dbReference>
<feature type="non-terminal residue" evidence="1">
    <location>
        <position position="1"/>
    </location>
</feature>
<comment type="caution">
    <text evidence="1">The sequence shown here is derived from an EMBL/GenBank/DDBJ whole genome shotgun (WGS) entry which is preliminary data.</text>
</comment>
<name>A0AC60PKG4_IXOPE</name>
<organism evidence="1 2">
    <name type="scientific">Ixodes persulcatus</name>
    <name type="common">Taiga tick</name>
    <dbReference type="NCBI Taxonomy" id="34615"/>
    <lineage>
        <taxon>Eukaryota</taxon>
        <taxon>Metazoa</taxon>
        <taxon>Ecdysozoa</taxon>
        <taxon>Arthropoda</taxon>
        <taxon>Chelicerata</taxon>
        <taxon>Arachnida</taxon>
        <taxon>Acari</taxon>
        <taxon>Parasitiformes</taxon>
        <taxon>Ixodida</taxon>
        <taxon>Ixodoidea</taxon>
        <taxon>Ixodidae</taxon>
        <taxon>Ixodinae</taxon>
        <taxon>Ixodes</taxon>
    </lineage>
</organism>
<reference evidence="1 2" key="1">
    <citation type="journal article" date="2020" name="Cell">
        <title>Large-Scale Comparative Analyses of Tick Genomes Elucidate Their Genetic Diversity and Vector Capacities.</title>
        <authorList>
            <consortium name="Tick Genome and Microbiome Consortium (TIGMIC)"/>
            <person name="Jia N."/>
            <person name="Wang J."/>
            <person name="Shi W."/>
            <person name="Du L."/>
            <person name="Sun Y."/>
            <person name="Zhan W."/>
            <person name="Jiang J.F."/>
            <person name="Wang Q."/>
            <person name="Zhang B."/>
            <person name="Ji P."/>
            <person name="Bell-Sakyi L."/>
            <person name="Cui X.M."/>
            <person name="Yuan T.T."/>
            <person name="Jiang B.G."/>
            <person name="Yang W.F."/>
            <person name="Lam T.T."/>
            <person name="Chang Q.C."/>
            <person name="Ding S.J."/>
            <person name="Wang X.J."/>
            <person name="Zhu J.G."/>
            <person name="Ruan X.D."/>
            <person name="Zhao L."/>
            <person name="Wei J.T."/>
            <person name="Ye R.Z."/>
            <person name="Que T.C."/>
            <person name="Du C.H."/>
            <person name="Zhou Y.H."/>
            <person name="Cheng J.X."/>
            <person name="Dai P.F."/>
            <person name="Guo W.B."/>
            <person name="Han X.H."/>
            <person name="Huang E.J."/>
            <person name="Li L.F."/>
            <person name="Wei W."/>
            <person name="Gao Y.C."/>
            <person name="Liu J.Z."/>
            <person name="Shao H.Z."/>
            <person name="Wang X."/>
            <person name="Wang C.C."/>
            <person name="Yang T.C."/>
            <person name="Huo Q.B."/>
            <person name="Li W."/>
            <person name="Chen H.Y."/>
            <person name="Chen S.E."/>
            <person name="Zhou L.G."/>
            <person name="Ni X.B."/>
            <person name="Tian J.H."/>
            <person name="Sheng Y."/>
            <person name="Liu T."/>
            <person name="Pan Y.S."/>
            <person name="Xia L.Y."/>
            <person name="Li J."/>
            <person name="Zhao F."/>
            <person name="Cao W.C."/>
        </authorList>
    </citation>
    <scope>NUCLEOTIDE SEQUENCE [LARGE SCALE GENOMIC DNA]</scope>
    <source>
        <strain evidence="1">Iper-2018</strain>
    </source>
</reference>
<evidence type="ECO:0000313" key="1">
    <source>
        <dbReference type="EMBL" id="KAG0421297.1"/>
    </source>
</evidence>
<accession>A0AC60PKG4</accession>
<evidence type="ECO:0000313" key="2">
    <source>
        <dbReference type="Proteomes" id="UP000805193"/>
    </source>
</evidence>
<protein>
    <submittedName>
        <fullName evidence="1">Uncharacterized protein</fullName>
    </submittedName>
</protein>
<proteinExistence type="predicted"/>
<dbReference type="EMBL" id="JABSTQ010010390">
    <property type="protein sequence ID" value="KAG0421297.1"/>
    <property type="molecule type" value="Genomic_DNA"/>
</dbReference>
<sequence length="587" mass="66697">ACVQAAVFDPADPLVCWVGAAADCGGRRKSRYPLRHTFDFRSGMAVARSLPGSVAHQGDRRQHGARDEVADEHMHRRRRPVSKLTFLPNFAVNDKKRHVRQHPIAHAPGGMPPSAAVKFLRAVLHFQGFFTEEIDYSPLEEYRVRPVDVFYFLEDDSLCVREPKQENSGLNQACLGTTHDLSIFCTKPHKIRKPDGKHFHWTDLNVGESISIYGITYKIVNCDKFTRDYLRDQGISVGSPEPLPQDPYTAGRGTYQQRKLHTTKTNRDKLWKFLKFDRQVLRFFCVEDGLLVSPHSRKKLVLQYFLVDDTLDLREMHRPMETRDLAPILLGRQRVPRVQEHKGLFYQYEHERNQDDFIGPEDLEPGKRLDIYGRSFLIYDCDDFTKNFYRETLGVTHFNVVDVDVREEERPKQRIPPYNGFGSPEDTLQSVLRITPRRMRKDSRQSLENEGIVLRFQAAMDTDLALDKERSFIICFYPSDDTIGILEKPLPNSGVPGGKFLRRMRLQKPAAALLGGGDPQYYGLEDLGLGSIVQAAGRRFRIVKADQFTINYLKRHPDKIAGGGPAAPISNGNLSASGGSSAESTGP</sequence>
<keyword evidence="2" id="KW-1185">Reference proteome</keyword>